<dbReference type="Proteomes" id="UP000054144">
    <property type="component" value="Unassembled WGS sequence"/>
</dbReference>
<evidence type="ECO:0000313" key="3">
    <source>
        <dbReference type="Proteomes" id="UP000054144"/>
    </source>
</evidence>
<feature type="transmembrane region" description="Helical" evidence="1">
    <location>
        <begin position="75"/>
        <end position="96"/>
    </location>
</feature>
<evidence type="ECO:0000313" key="2">
    <source>
        <dbReference type="EMBL" id="KIY50598.1"/>
    </source>
</evidence>
<dbReference type="OrthoDB" id="2552042at2759"/>
<reference evidence="2 3" key="1">
    <citation type="journal article" date="2015" name="Fungal Genet. Biol.">
        <title>Evolution of novel wood decay mechanisms in Agaricales revealed by the genome sequences of Fistulina hepatica and Cylindrobasidium torrendii.</title>
        <authorList>
            <person name="Floudas D."/>
            <person name="Held B.W."/>
            <person name="Riley R."/>
            <person name="Nagy L.G."/>
            <person name="Koehler G."/>
            <person name="Ransdell A.S."/>
            <person name="Younus H."/>
            <person name="Chow J."/>
            <person name="Chiniquy J."/>
            <person name="Lipzen A."/>
            <person name="Tritt A."/>
            <person name="Sun H."/>
            <person name="Haridas S."/>
            <person name="LaButti K."/>
            <person name="Ohm R.A."/>
            <person name="Kues U."/>
            <person name="Blanchette R.A."/>
            <person name="Grigoriev I.V."/>
            <person name="Minto R.E."/>
            <person name="Hibbett D.S."/>
        </authorList>
    </citation>
    <scope>NUCLEOTIDE SEQUENCE [LARGE SCALE GENOMIC DNA]</scope>
    <source>
        <strain evidence="2 3">ATCC 64428</strain>
    </source>
</reference>
<evidence type="ECO:0000256" key="1">
    <source>
        <dbReference type="SAM" id="Phobius"/>
    </source>
</evidence>
<accession>A0A0D7AIC7</accession>
<keyword evidence="1" id="KW-0472">Membrane</keyword>
<name>A0A0D7AIC7_9AGAR</name>
<sequence length="123" mass="12981">MKPREYCCCAIPLVNAGIYSVLSEQFVCGVVVGIVSMATDSIVGAATPSFAPYFLGVVALVAAGVQENTSAFKKYLTLHTIITIVAFAIAAAWIIISASRHSTAKANCLTNYFANADSSQINR</sequence>
<keyword evidence="3" id="KW-1185">Reference proteome</keyword>
<organism evidence="2 3">
    <name type="scientific">Fistulina hepatica ATCC 64428</name>
    <dbReference type="NCBI Taxonomy" id="1128425"/>
    <lineage>
        <taxon>Eukaryota</taxon>
        <taxon>Fungi</taxon>
        <taxon>Dikarya</taxon>
        <taxon>Basidiomycota</taxon>
        <taxon>Agaricomycotina</taxon>
        <taxon>Agaricomycetes</taxon>
        <taxon>Agaricomycetidae</taxon>
        <taxon>Agaricales</taxon>
        <taxon>Fistulinaceae</taxon>
        <taxon>Fistulina</taxon>
    </lineage>
</organism>
<dbReference type="AlphaFoldDB" id="A0A0D7AIC7"/>
<keyword evidence="1" id="KW-1133">Transmembrane helix</keyword>
<keyword evidence="1" id="KW-0812">Transmembrane</keyword>
<proteinExistence type="predicted"/>
<protein>
    <submittedName>
        <fullName evidence="2">Uncharacterized protein</fullName>
    </submittedName>
</protein>
<dbReference type="EMBL" id="KN881675">
    <property type="protein sequence ID" value="KIY50598.1"/>
    <property type="molecule type" value="Genomic_DNA"/>
</dbReference>
<gene>
    <name evidence="2" type="ORF">FISHEDRAFT_71637</name>
</gene>
<feature type="transmembrane region" description="Helical" evidence="1">
    <location>
        <begin position="12"/>
        <end position="36"/>
    </location>
</feature>
<feature type="transmembrane region" description="Helical" evidence="1">
    <location>
        <begin position="42"/>
        <end position="63"/>
    </location>
</feature>